<dbReference type="PANTHER" id="PTHR32438">
    <property type="entry name" value="4-ALPHA-GLUCANOTRANSFERASE DPE1, CHLOROPLASTIC/AMYLOPLASTIC"/>
    <property type="match status" value="1"/>
</dbReference>
<evidence type="ECO:0000256" key="1">
    <source>
        <dbReference type="ARBA" id="ARBA00000439"/>
    </source>
</evidence>
<feature type="domain" description="MalQ N-terminal beta-sandwich" evidence="11">
    <location>
        <begin position="71"/>
        <end position="166"/>
    </location>
</feature>
<proteinExistence type="inferred from homology"/>
<evidence type="ECO:0000256" key="10">
    <source>
        <dbReference type="RuleBase" id="RU361207"/>
    </source>
</evidence>
<dbReference type="GO" id="GO:0004134">
    <property type="term" value="F:4-alpha-glucanotransferase activity"/>
    <property type="evidence" value="ECO:0007669"/>
    <property type="project" value="UniProtKB-EC"/>
</dbReference>
<organism evidence="12 13">
    <name type="scientific">Phycicoccus duodecadis</name>
    <dbReference type="NCBI Taxonomy" id="173053"/>
    <lineage>
        <taxon>Bacteria</taxon>
        <taxon>Bacillati</taxon>
        <taxon>Actinomycetota</taxon>
        <taxon>Actinomycetes</taxon>
        <taxon>Micrococcales</taxon>
        <taxon>Intrasporangiaceae</taxon>
        <taxon>Phycicoccus</taxon>
    </lineage>
</organism>
<gene>
    <name evidence="12" type="ORF">ATL31_1012</name>
</gene>
<evidence type="ECO:0000259" key="11">
    <source>
        <dbReference type="Pfam" id="PF21226"/>
    </source>
</evidence>
<dbReference type="OrthoDB" id="9811841at2"/>
<accession>A0A2N3YH91</accession>
<dbReference type="Proteomes" id="UP000233781">
    <property type="component" value="Unassembled WGS sequence"/>
</dbReference>
<comment type="catalytic activity">
    <reaction evidence="1 10">
        <text>Transfers a segment of a (1-&gt;4)-alpha-D-glucan to a new position in an acceptor, which may be glucose or a (1-&gt;4)-alpha-D-glucan.</text>
        <dbReference type="EC" id="2.4.1.25"/>
    </reaction>
</comment>
<comment type="caution">
    <text evidence="12">The sequence shown here is derived from an EMBL/GenBank/DDBJ whole genome shotgun (WGS) entry which is preliminary data.</text>
</comment>
<evidence type="ECO:0000313" key="12">
    <source>
        <dbReference type="EMBL" id="PKW26206.1"/>
    </source>
</evidence>
<dbReference type="Pfam" id="PF02446">
    <property type="entry name" value="Glyco_hydro_77"/>
    <property type="match status" value="1"/>
</dbReference>
<dbReference type="PANTHER" id="PTHR32438:SF5">
    <property type="entry name" value="4-ALPHA-GLUCANOTRANSFERASE DPE1, CHLOROPLASTIC_AMYLOPLASTIC"/>
    <property type="match status" value="1"/>
</dbReference>
<comment type="similarity">
    <text evidence="2 10">Belongs to the disproportionating enzyme family.</text>
</comment>
<dbReference type="InterPro" id="IPR048458">
    <property type="entry name" value="MalQ_N"/>
</dbReference>
<dbReference type="RefSeq" id="WP_101394811.1">
    <property type="nucleotide sequence ID" value="NZ_PJNE01000001.1"/>
</dbReference>
<dbReference type="NCBIfam" id="TIGR00217">
    <property type="entry name" value="malQ"/>
    <property type="match status" value="1"/>
</dbReference>
<evidence type="ECO:0000256" key="6">
    <source>
        <dbReference type="ARBA" id="ARBA00022679"/>
    </source>
</evidence>
<evidence type="ECO:0000256" key="8">
    <source>
        <dbReference type="ARBA" id="ARBA00031423"/>
    </source>
</evidence>
<dbReference type="AlphaFoldDB" id="A0A2N3YH91"/>
<evidence type="ECO:0000256" key="5">
    <source>
        <dbReference type="ARBA" id="ARBA00022676"/>
    </source>
</evidence>
<evidence type="ECO:0000256" key="2">
    <source>
        <dbReference type="ARBA" id="ARBA00005684"/>
    </source>
</evidence>
<keyword evidence="6 10" id="KW-0808">Transferase</keyword>
<keyword evidence="5 10" id="KW-0328">Glycosyltransferase</keyword>
<dbReference type="EC" id="2.4.1.25" evidence="3 10"/>
<dbReference type="EMBL" id="PJNE01000001">
    <property type="protein sequence ID" value="PKW26206.1"/>
    <property type="molecule type" value="Genomic_DNA"/>
</dbReference>
<dbReference type="GO" id="GO:0005975">
    <property type="term" value="P:carbohydrate metabolic process"/>
    <property type="evidence" value="ECO:0007669"/>
    <property type="project" value="InterPro"/>
</dbReference>
<evidence type="ECO:0000256" key="9">
    <source>
        <dbReference type="ARBA" id="ARBA00031501"/>
    </source>
</evidence>
<dbReference type="Gene3D" id="3.20.20.80">
    <property type="entry name" value="Glycosidases"/>
    <property type="match status" value="1"/>
</dbReference>
<dbReference type="InterPro" id="IPR017853">
    <property type="entry name" value="GH"/>
</dbReference>
<dbReference type="Pfam" id="PF21226">
    <property type="entry name" value="MalQ_N"/>
    <property type="match status" value="1"/>
</dbReference>
<keyword evidence="13" id="KW-1185">Reference proteome</keyword>
<sequence length="710" mass="76711">MPSALPSARLAELAQAHGVATEYWDWLGRHVTVSEASIRAVLLALGVEAGDEDAVEAALADHADAPWRATLPPTVVARAGRGLEVAVHVPAGSGVRVGVELEDGGRRELTQLDRWVPDRVVDGAAVGEATFAIPDDLPLGWHHLVADVDAPVARPATTRSTLVVTPERLELPGQVAERRVVGLMAQLYQVRSSASWGVGDLRDLADLATWAAAAHDADFLLVNPLHAAEPVPPMEPSPYLPTTRRFVNPLYLRVEDIPEVAALDATARRAMAALAARGRALNAGDRIDRDAAWAVKKPALRLVFEAGLGERRAAALAEFCEREGEGLTRFATWCALADAHGLPFTQWPAALQDPEGAAVSAFVAAHPEDVDFYRWLQWLLEQQLAAAQHDATMAGMPLGVVHDLAVGVHPVGADAWGLGDALARGVTVGAPPDPFNQLGQNWSQPPWRPDRLAEQGYTPYRDMIRTVLRDSGGIRVDHILGLFRLWWIPEGATPADGTYVYLDHEALVGILVLEAQRAGAVVIGEDLGVVAPNVRDVLVERGLLGTSILWFEWDGDTVRPPESYRELCLSSVTVHDLPPTAGYLTLEHVAVREQLGLLTRPVEEERAVEEAAVDRVRAALVDRGLMAEGADVDETVVALHRWLALTPSRMLAVALPDLVGDRRAINQPGTNDEYPNWRLPLAGPDGVVLDLDDVREAPLAEAVFEALRGR</sequence>
<dbReference type="InterPro" id="IPR003385">
    <property type="entry name" value="Glyco_hydro_77"/>
</dbReference>
<name>A0A2N3YH91_9MICO</name>
<reference evidence="12 13" key="1">
    <citation type="submission" date="2017-12" db="EMBL/GenBank/DDBJ databases">
        <title>Sequencing the genomes of 1000 Actinobacteria strains.</title>
        <authorList>
            <person name="Klenk H.-P."/>
        </authorList>
    </citation>
    <scope>NUCLEOTIDE SEQUENCE [LARGE SCALE GENOMIC DNA]</scope>
    <source>
        <strain evidence="12 13">DSM 12806</strain>
    </source>
</reference>
<evidence type="ECO:0000256" key="7">
    <source>
        <dbReference type="ARBA" id="ARBA00023277"/>
    </source>
</evidence>
<protein>
    <recommendedName>
        <fullName evidence="4 10">4-alpha-glucanotransferase</fullName>
        <ecNumber evidence="3 10">2.4.1.25</ecNumber>
    </recommendedName>
    <alternativeName>
        <fullName evidence="8 10">Amylomaltase</fullName>
    </alternativeName>
    <alternativeName>
        <fullName evidence="9 10">Disproportionating enzyme</fullName>
    </alternativeName>
</protein>
<evidence type="ECO:0000256" key="4">
    <source>
        <dbReference type="ARBA" id="ARBA00020295"/>
    </source>
</evidence>
<evidence type="ECO:0000313" key="13">
    <source>
        <dbReference type="Proteomes" id="UP000233781"/>
    </source>
</evidence>
<keyword evidence="7 10" id="KW-0119">Carbohydrate metabolism</keyword>
<dbReference type="SUPFAM" id="SSF51445">
    <property type="entry name" value="(Trans)glycosidases"/>
    <property type="match status" value="1"/>
</dbReference>
<evidence type="ECO:0000256" key="3">
    <source>
        <dbReference type="ARBA" id="ARBA00012560"/>
    </source>
</evidence>